<keyword evidence="7" id="KW-0032">Aminotransferase</keyword>
<reference evidence="7 8" key="1">
    <citation type="submission" date="2019-07" db="EMBL/GenBank/DDBJ databases">
        <title>Lentzea xizangensis sp. nov., isolated from Qinghai-Tibetan Plateau Soils.</title>
        <authorList>
            <person name="Huang J."/>
        </authorList>
    </citation>
    <scope>NUCLEOTIDE SEQUENCE [LARGE SCALE GENOMIC DNA]</scope>
    <source>
        <strain evidence="7 8">FXJ1.1311</strain>
    </source>
</reference>
<dbReference type="Proteomes" id="UP000316639">
    <property type="component" value="Unassembled WGS sequence"/>
</dbReference>
<dbReference type="InterPro" id="IPR015421">
    <property type="entry name" value="PyrdxlP-dep_Trfase_major"/>
</dbReference>
<evidence type="ECO:0000259" key="6">
    <source>
        <dbReference type="PROSITE" id="PS50949"/>
    </source>
</evidence>
<dbReference type="SUPFAM" id="SSF46785">
    <property type="entry name" value="Winged helix' DNA-binding domain"/>
    <property type="match status" value="1"/>
</dbReference>
<sequence>MWCTCSVESWATFGSDFYLDVSGPGGVRARLTRSLREAIRSARLAPGTRLPSSRALALDLGIARNTVAAAYDELVAEGWLTARHGSGTRVAQRVRPPASPARPAVAAPAVLDLTPSTPDIALFPRTAWLRSARRALTAAPTDAFGPGDPRGRIELRVALAEYLARARGVRADPERIVIVSGTAHSLRLLNTLLPGPFAVESYGLDFHRGLLSSTVPVRVDEAGMRVEELPDVAAALLTPAHQFPLGGPLHPWRRAAAVEWARSVDGLVLEDDYDGEFRYDRDPVGAVQGLDPERVVYLGSASKSLSPALRMGWMVLPGHLVDAAVAEKGDREQYASALDQLTMADFVASGAYDTHVRRMRQHYRERRDQLVSALQPHLRVPGIPAGLHAVLELPPGGERRVLDAALEVGVGVVGLGEFRHPDVPWDRDGVVLSFGAPAFPRALPLLRRVLAEHC</sequence>
<comment type="caution">
    <text evidence="7">The sequence shown here is derived from an EMBL/GenBank/DDBJ whole genome shotgun (WGS) entry which is preliminary data.</text>
</comment>
<evidence type="ECO:0000256" key="4">
    <source>
        <dbReference type="ARBA" id="ARBA00023125"/>
    </source>
</evidence>
<keyword evidence="8" id="KW-1185">Reference proteome</keyword>
<proteinExistence type="inferred from homology"/>
<keyword evidence="3" id="KW-0805">Transcription regulation</keyword>
<feature type="domain" description="HTH gntR-type" evidence="6">
    <location>
        <begin position="25"/>
        <end position="93"/>
    </location>
</feature>
<dbReference type="CDD" id="cd00609">
    <property type="entry name" value="AAT_like"/>
    <property type="match status" value="1"/>
</dbReference>
<evidence type="ECO:0000313" key="8">
    <source>
        <dbReference type="Proteomes" id="UP000316639"/>
    </source>
</evidence>
<organism evidence="7 8">
    <name type="scientific">Lentzea tibetensis</name>
    <dbReference type="NCBI Taxonomy" id="2591470"/>
    <lineage>
        <taxon>Bacteria</taxon>
        <taxon>Bacillati</taxon>
        <taxon>Actinomycetota</taxon>
        <taxon>Actinomycetes</taxon>
        <taxon>Pseudonocardiales</taxon>
        <taxon>Pseudonocardiaceae</taxon>
        <taxon>Lentzea</taxon>
    </lineage>
</organism>
<dbReference type="GO" id="GO:0008483">
    <property type="term" value="F:transaminase activity"/>
    <property type="evidence" value="ECO:0007669"/>
    <property type="project" value="UniProtKB-KW"/>
</dbReference>
<gene>
    <name evidence="7" type="ORF">FKR81_14495</name>
</gene>
<dbReference type="InterPro" id="IPR051446">
    <property type="entry name" value="HTH_trans_reg/aminotransferase"/>
</dbReference>
<dbReference type="InterPro" id="IPR036390">
    <property type="entry name" value="WH_DNA-bd_sf"/>
</dbReference>
<dbReference type="GO" id="GO:0003677">
    <property type="term" value="F:DNA binding"/>
    <property type="evidence" value="ECO:0007669"/>
    <property type="project" value="UniProtKB-KW"/>
</dbReference>
<dbReference type="PANTHER" id="PTHR46577:SF1">
    <property type="entry name" value="HTH-TYPE TRANSCRIPTIONAL REGULATORY PROTEIN GABR"/>
    <property type="match status" value="1"/>
</dbReference>
<evidence type="ECO:0000256" key="1">
    <source>
        <dbReference type="ARBA" id="ARBA00005384"/>
    </source>
</evidence>
<keyword evidence="5" id="KW-0804">Transcription</keyword>
<dbReference type="OrthoDB" id="5415143at2"/>
<dbReference type="SUPFAM" id="SSF53383">
    <property type="entry name" value="PLP-dependent transferases"/>
    <property type="match status" value="1"/>
</dbReference>
<protein>
    <submittedName>
        <fullName evidence="7">PLP-dependent aminotransferase family protein</fullName>
    </submittedName>
</protein>
<dbReference type="SMART" id="SM00345">
    <property type="entry name" value="HTH_GNTR"/>
    <property type="match status" value="1"/>
</dbReference>
<dbReference type="PROSITE" id="PS50949">
    <property type="entry name" value="HTH_GNTR"/>
    <property type="match status" value="1"/>
</dbReference>
<accession>A0A563EUQ1</accession>
<dbReference type="InterPro" id="IPR000524">
    <property type="entry name" value="Tscrpt_reg_HTH_GntR"/>
</dbReference>
<evidence type="ECO:0000256" key="3">
    <source>
        <dbReference type="ARBA" id="ARBA00023015"/>
    </source>
</evidence>
<dbReference type="PRINTS" id="PR00035">
    <property type="entry name" value="HTHGNTR"/>
</dbReference>
<dbReference type="InterPro" id="IPR036388">
    <property type="entry name" value="WH-like_DNA-bd_sf"/>
</dbReference>
<evidence type="ECO:0000313" key="7">
    <source>
        <dbReference type="EMBL" id="TWP51425.1"/>
    </source>
</evidence>
<name>A0A563EUQ1_9PSEU</name>
<keyword evidence="4" id="KW-0238">DNA-binding</keyword>
<dbReference type="Gene3D" id="1.10.10.10">
    <property type="entry name" value="Winged helix-like DNA-binding domain superfamily/Winged helix DNA-binding domain"/>
    <property type="match status" value="1"/>
</dbReference>
<dbReference type="Pfam" id="PF00392">
    <property type="entry name" value="GntR"/>
    <property type="match status" value="1"/>
</dbReference>
<dbReference type="InterPro" id="IPR015424">
    <property type="entry name" value="PyrdxlP-dep_Trfase"/>
</dbReference>
<keyword evidence="2" id="KW-0663">Pyridoxal phosphate</keyword>
<dbReference type="EMBL" id="VOBR01000008">
    <property type="protein sequence ID" value="TWP51425.1"/>
    <property type="molecule type" value="Genomic_DNA"/>
</dbReference>
<keyword evidence="7" id="KW-0808">Transferase</keyword>
<dbReference type="PANTHER" id="PTHR46577">
    <property type="entry name" value="HTH-TYPE TRANSCRIPTIONAL REGULATORY PROTEIN GABR"/>
    <property type="match status" value="1"/>
</dbReference>
<dbReference type="Pfam" id="PF00155">
    <property type="entry name" value="Aminotran_1_2"/>
    <property type="match status" value="1"/>
</dbReference>
<dbReference type="InterPro" id="IPR004839">
    <property type="entry name" value="Aminotransferase_I/II_large"/>
</dbReference>
<dbReference type="CDD" id="cd07377">
    <property type="entry name" value="WHTH_GntR"/>
    <property type="match status" value="1"/>
</dbReference>
<evidence type="ECO:0000256" key="2">
    <source>
        <dbReference type="ARBA" id="ARBA00022898"/>
    </source>
</evidence>
<dbReference type="GO" id="GO:0030170">
    <property type="term" value="F:pyridoxal phosphate binding"/>
    <property type="evidence" value="ECO:0007669"/>
    <property type="project" value="InterPro"/>
</dbReference>
<comment type="similarity">
    <text evidence="1">In the C-terminal section; belongs to the class-I pyridoxal-phosphate-dependent aminotransferase family.</text>
</comment>
<evidence type="ECO:0000256" key="5">
    <source>
        <dbReference type="ARBA" id="ARBA00023163"/>
    </source>
</evidence>
<dbReference type="GO" id="GO:0003700">
    <property type="term" value="F:DNA-binding transcription factor activity"/>
    <property type="evidence" value="ECO:0007669"/>
    <property type="project" value="InterPro"/>
</dbReference>
<dbReference type="Gene3D" id="3.40.640.10">
    <property type="entry name" value="Type I PLP-dependent aspartate aminotransferase-like (Major domain)"/>
    <property type="match status" value="1"/>
</dbReference>
<dbReference type="AlphaFoldDB" id="A0A563EUQ1"/>